<dbReference type="EMBL" id="JACSDY010000001">
    <property type="protein sequence ID" value="KAF7438876.1"/>
    <property type="molecule type" value="Genomic_DNA"/>
</dbReference>
<dbReference type="Proteomes" id="UP000600918">
    <property type="component" value="Unassembled WGS sequence"/>
</dbReference>
<accession>A0A834UGM4</accession>
<evidence type="ECO:0000313" key="2">
    <source>
        <dbReference type="Proteomes" id="UP000600918"/>
    </source>
</evidence>
<gene>
    <name evidence="1" type="ORF">H0235_001267</name>
</gene>
<dbReference type="AlphaFoldDB" id="A0A834UGM4"/>
<comment type="caution">
    <text evidence="1">The sequence shown here is derived from an EMBL/GenBank/DDBJ whole genome shotgun (WGS) entry which is preliminary data.</text>
</comment>
<sequence length="153" mass="17524">MLLPVVSHRNCDIEQGTMQKMFEGLSAVRTWHMCNQRAFQNRQLSNARDLTSKGLTFVQTKPVINPARCLIVRSIERHKKKKKIEMPLLLNPEPTETFVVWRDMNISSHILNKVDAGIQSSLQTHLVNSMHINKHQTTIVKVRVGETCNKLGL</sequence>
<evidence type="ECO:0000313" key="1">
    <source>
        <dbReference type="EMBL" id="KAF7438876.1"/>
    </source>
</evidence>
<keyword evidence="2" id="KW-1185">Reference proteome</keyword>
<proteinExistence type="predicted"/>
<protein>
    <submittedName>
        <fullName evidence="1">Uncharacterized protein</fullName>
    </submittedName>
</protein>
<reference evidence="1" key="1">
    <citation type="journal article" date="2020" name="G3 (Bethesda)">
        <title>High-Quality Assemblies for Three Invasive Social Wasps from the &lt;i&gt;Vespula&lt;/i&gt; Genus.</title>
        <authorList>
            <person name="Harrop T.W.R."/>
            <person name="Guhlin J."/>
            <person name="McLaughlin G.M."/>
            <person name="Permina E."/>
            <person name="Stockwell P."/>
            <person name="Gilligan J."/>
            <person name="Le Lec M.F."/>
            <person name="Gruber M.A.M."/>
            <person name="Quinn O."/>
            <person name="Lovegrove M."/>
            <person name="Duncan E.J."/>
            <person name="Remnant E.J."/>
            <person name="Van Eeckhoven J."/>
            <person name="Graham B."/>
            <person name="Knapp R.A."/>
            <person name="Langford K.W."/>
            <person name="Kronenberg Z."/>
            <person name="Press M.O."/>
            <person name="Eacker S.M."/>
            <person name="Wilson-Rankin E.E."/>
            <person name="Purcell J."/>
            <person name="Lester P.J."/>
            <person name="Dearden P.K."/>
        </authorList>
    </citation>
    <scope>NUCLEOTIDE SEQUENCE</scope>
    <source>
        <strain evidence="1">Volc-1</strain>
    </source>
</reference>
<organism evidence="1 2">
    <name type="scientific">Vespula pensylvanica</name>
    <name type="common">Western yellow jacket</name>
    <name type="synonym">Wasp</name>
    <dbReference type="NCBI Taxonomy" id="30213"/>
    <lineage>
        <taxon>Eukaryota</taxon>
        <taxon>Metazoa</taxon>
        <taxon>Ecdysozoa</taxon>
        <taxon>Arthropoda</taxon>
        <taxon>Hexapoda</taxon>
        <taxon>Insecta</taxon>
        <taxon>Pterygota</taxon>
        <taxon>Neoptera</taxon>
        <taxon>Endopterygota</taxon>
        <taxon>Hymenoptera</taxon>
        <taxon>Apocrita</taxon>
        <taxon>Aculeata</taxon>
        <taxon>Vespoidea</taxon>
        <taxon>Vespidae</taxon>
        <taxon>Vespinae</taxon>
        <taxon>Vespula</taxon>
    </lineage>
</organism>
<name>A0A834UGM4_VESPE</name>